<evidence type="ECO:0000256" key="4">
    <source>
        <dbReference type="ARBA" id="ARBA00022771"/>
    </source>
</evidence>
<keyword evidence="13" id="KW-1185">Reference proteome</keyword>
<organism evidence="12 13">
    <name type="scientific">Meganyctiphanes norvegica</name>
    <name type="common">Northern krill</name>
    <name type="synonym">Thysanopoda norvegica</name>
    <dbReference type="NCBI Taxonomy" id="48144"/>
    <lineage>
        <taxon>Eukaryota</taxon>
        <taxon>Metazoa</taxon>
        <taxon>Ecdysozoa</taxon>
        <taxon>Arthropoda</taxon>
        <taxon>Crustacea</taxon>
        <taxon>Multicrustacea</taxon>
        <taxon>Malacostraca</taxon>
        <taxon>Eumalacostraca</taxon>
        <taxon>Eucarida</taxon>
        <taxon>Euphausiacea</taxon>
        <taxon>Euphausiidae</taxon>
        <taxon>Meganyctiphanes</taxon>
    </lineage>
</organism>
<comment type="subcellular location">
    <subcellularLocation>
        <location evidence="1">Nucleus</location>
    </subcellularLocation>
</comment>
<gene>
    <name evidence="12" type="ORF">MNOR_LOCUS26298</name>
</gene>
<feature type="domain" description="C2H2-type" evidence="11">
    <location>
        <begin position="138"/>
        <end position="167"/>
    </location>
</feature>
<dbReference type="GO" id="GO:0008270">
    <property type="term" value="F:zinc ion binding"/>
    <property type="evidence" value="ECO:0007669"/>
    <property type="project" value="UniProtKB-KW"/>
</dbReference>
<evidence type="ECO:0000256" key="10">
    <source>
        <dbReference type="PROSITE-ProRule" id="PRU00042"/>
    </source>
</evidence>
<dbReference type="Proteomes" id="UP001497623">
    <property type="component" value="Unassembled WGS sequence"/>
</dbReference>
<sequence length="216" mass="24391">MSDIGKTHSSKVGITHKASNDLFPLGSLFQPWPPVASALTVAGTDGIMASTGCHQAARVSPAHSDNLPPVMVPTGFPTAFQDPLIPFLDALVPVSEMERVMARRPRPKRFSCPECDSAFSNKGQLKGHMRIHTGERPFACEHKGCDKTFTRNEELTRHRRIHSGMRPFPCPLCDKRFGRKDHLKKHVRTHQERQALLPHHHLLHQQHLLQQLHHFQ</sequence>
<dbReference type="PANTHER" id="PTHR23235">
    <property type="entry name" value="KRUEPPEL-LIKE TRANSCRIPTION FACTOR"/>
    <property type="match status" value="1"/>
</dbReference>
<evidence type="ECO:0000256" key="7">
    <source>
        <dbReference type="ARBA" id="ARBA00023125"/>
    </source>
</evidence>
<dbReference type="SUPFAM" id="SSF57667">
    <property type="entry name" value="beta-beta-alpha zinc fingers"/>
    <property type="match status" value="2"/>
</dbReference>
<dbReference type="PROSITE" id="PS50157">
    <property type="entry name" value="ZINC_FINGER_C2H2_2"/>
    <property type="match status" value="3"/>
</dbReference>
<dbReference type="GO" id="GO:0000978">
    <property type="term" value="F:RNA polymerase II cis-regulatory region sequence-specific DNA binding"/>
    <property type="evidence" value="ECO:0007669"/>
    <property type="project" value="TreeGrafter"/>
</dbReference>
<evidence type="ECO:0000313" key="12">
    <source>
        <dbReference type="EMBL" id="CAL4129419.1"/>
    </source>
</evidence>
<dbReference type="PROSITE" id="PS00028">
    <property type="entry name" value="ZINC_FINGER_C2H2_1"/>
    <property type="match status" value="3"/>
</dbReference>
<reference evidence="12 13" key="1">
    <citation type="submission" date="2024-05" db="EMBL/GenBank/DDBJ databases">
        <authorList>
            <person name="Wallberg A."/>
        </authorList>
    </citation>
    <scope>NUCLEOTIDE SEQUENCE [LARGE SCALE GENOMIC DNA]</scope>
</reference>
<evidence type="ECO:0000256" key="2">
    <source>
        <dbReference type="ARBA" id="ARBA00022723"/>
    </source>
</evidence>
<dbReference type="EMBL" id="CAXKWB010026061">
    <property type="protein sequence ID" value="CAL4129419.1"/>
    <property type="molecule type" value="Genomic_DNA"/>
</dbReference>
<keyword evidence="7" id="KW-0238">DNA-binding</keyword>
<dbReference type="SMART" id="SM00355">
    <property type="entry name" value="ZnF_C2H2"/>
    <property type="match status" value="3"/>
</dbReference>
<evidence type="ECO:0000259" key="11">
    <source>
        <dbReference type="PROSITE" id="PS50157"/>
    </source>
</evidence>
<comment type="caution">
    <text evidence="12">The sequence shown here is derived from an EMBL/GenBank/DDBJ whole genome shotgun (WGS) entry which is preliminary data.</text>
</comment>
<keyword evidence="2" id="KW-0479">Metal-binding</keyword>
<dbReference type="InterPro" id="IPR013087">
    <property type="entry name" value="Znf_C2H2_type"/>
</dbReference>
<dbReference type="FunFam" id="3.30.160.60:FF:000257">
    <property type="entry name" value="ZXD family zinc finger C"/>
    <property type="match status" value="1"/>
</dbReference>
<protein>
    <recommendedName>
        <fullName evidence="11">C2H2-type domain-containing protein</fullName>
    </recommendedName>
</protein>
<accession>A0AAV2RNH4</accession>
<keyword evidence="8" id="KW-0804">Transcription</keyword>
<keyword evidence="5" id="KW-0862">Zinc</keyword>
<dbReference type="FunFam" id="3.30.160.60:FF:001182">
    <property type="entry name" value="Zinc finger, C2H2 type"/>
    <property type="match status" value="1"/>
</dbReference>
<evidence type="ECO:0000313" key="13">
    <source>
        <dbReference type="Proteomes" id="UP001497623"/>
    </source>
</evidence>
<keyword evidence="9" id="KW-0539">Nucleus</keyword>
<feature type="domain" description="C2H2-type" evidence="11">
    <location>
        <begin position="110"/>
        <end position="137"/>
    </location>
</feature>
<dbReference type="InterPro" id="IPR036236">
    <property type="entry name" value="Znf_C2H2_sf"/>
</dbReference>
<evidence type="ECO:0000256" key="8">
    <source>
        <dbReference type="ARBA" id="ARBA00023163"/>
    </source>
</evidence>
<keyword evidence="6" id="KW-0805">Transcription regulation</keyword>
<dbReference type="AlphaFoldDB" id="A0AAV2RNH4"/>
<dbReference type="Pfam" id="PF00096">
    <property type="entry name" value="zf-C2H2"/>
    <property type="match status" value="3"/>
</dbReference>
<evidence type="ECO:0000256" key="9">
    <source>
        <dbReference type="ARBA" id="ARBA00023242"/>
    </source>
</evidence>
<evidence type="ECO:0000256" key="6">
    <source>
        <dbReference type="ARBA" id="ARBA00023015"/>
    </source>
</evidence>
<name>A0AAV2RNH4_MEGNR</name>
<evidence type="ECO:0000256" key="1">
    <source>
        <dbReference type="ARBA" id="ARBA00004123"/>
    </source>
</evidence>
<keyword evidence="3" id="KW-0677">Repeat</keyword>
<dbReference type="PANTHER" id="PTHR23235:SF139">
    <property type="entry name" value="HUCKEBEIN"/>
    <property type="match status" value="1"/>
</dbReference>
<feature type="non-terminal residue" evidence="12">
    <location>
        <position position="216"/>
    </location>
</feature>
<dbReference type="Gene3D" id="3.30.160.60">
    <property type="entry name" value="Classic Zinc Finger"/>
    <property type="match status" value="3"/>
</dbReference>
<dbReference type="GO" id="GO:0005634">
    <property type="term" value="C:nucleus"/>
    <property type="evidence" value="ECO:0007669"/>
    <property type="project" value="UniProtKB-SubCell"/>
</dbReference>
<proteinExistence type="predicted"/>
<dbReference type="GO" id="GO:0000981">
    <property type="term" value="F:DNA-binding transcription factor activity, RNA polymerase II-specific"/>
    <property type="evidence" value="ECO:0007669"/>
    <property type="project" value="TreeGrafter"/>
</dbReference>
<evidence type="ECO:0000256" key="5">
    <source>
        <dbReference type="ARBA" id="ARBA00022833"/>
    </source>
</evidence>
<keyword evidence="4 10" id="KW-0863">Zinc-finger</keyword>
<evidence type="ECO:0000256" key="3">
    <source>
        <dbReference type="ARBA" id="ARBA00022737"/>
    </source>
</evidence>
<feature type="domain" description="C2H2-type" evidence="11">
    <location>
        <begin position="168"/>
        <end position="195"/>
    </location>
</feature>
<dbReference type="FunFam" id="3.30.160.60:FF:000646">
    <property type="entry name" value="Myeloid zinc finger 1"/>
    <property type="match status" value="1"/>
</dbReference>